<dbReference type="EMBL" id="CAKOGP040002125">
    <property type="protein sequence ID" value="CAJ1962923.1"/>
    <property type="molecule type" value="Genomic_DNA"/>
</dbReference>
<sequence length="606" mass="67666">MYLSRHSILFDPKWQHQPKRNKFQQKEKHINPRSELSGMANLSCPHNHSRNDPLDIEQQSSGKPYPLARVDSTGLPIPPPPAESPPITTSKGFTPDCNRNTCTSNAQARVEKSPKTESTTSREKNDNVWNSDPKGRWSLERKLEMFILSMMILIVIVISLIVFFIFGPSSEGNGGGPVEIPATPLIEAPTSFATDPTLSPSEFGATPIPSPTTPPSLSPTSPPSLTPTWPPSLTPTSPFPSSFPSSPPTTVNPTLSPTGFERGIREFLSQQDGNANQDSEKAKKAIDWLLEEATVAQSAISPFNQKFLQRYGILILYFSVFSDQNTESGSPNNNVPLPNMGMQNQDECTWTGVTCDENGMMTAIKLSKRQLDGTLPSEWRHFPSLKSIDFSDNNLQGSIPEEVYEIIGLEEVYLYKNKLSGSISSKIGNLWNLSRFQASHNKLSGSIPPEFSSIGGKIRQIRYFDVHRNQMTGTIPSNMRLRQMFYMDLGRNQFSGTLPPDLGSEGYVRLRHLYLDHNYFEGLLPESYIVAGDGRINTLFVNDNNLTGAFPGNGEVNHRMNQLTIQNNNFTSMGPNSCRLYWTGWLVEFKANCNICRCRYMCRHCV</sequence>
<feature type="compositionally biased region" description="Basic and acidic residues" evidence="8">
    <location>
        <begin position="109"/>
        <end position="126"/>
    </location>
</feature>
<evidence type="ECO:0000256" key="6">
    <source>
        <dbReference type="ARBA" id="ARBA00023136"/>
    </source>
</evidence>
<accession>A0AAD2G7U8</accession>
<dbReference type="Pfam" id="PF00560">
    <property type="entry name" value="LRR_1"/>
    <property type="match status" value="3"/>
</dbReference>
<evidence type="ECO:0000256" key="5">
    <source>
        <dbReference type="ARBA" id="ARBA00022989"/>
    </source>
</evidence>
<evidence type="ECO:0000256" key="3">
    <source>
        <dbReference type="ARBA" id="ARBA00022729"/>
    </source>
</evidence>
<feature type="region of interest" description="Disordered" evidence="8">
    <location>
        <begin position="1"/>
        <end position="133"/>
    </location>
</feature>
<comment type="caution">
    <text evidence="10">The sequence shown here is derived from an EMBL/GenBank/DDBJ whole genome shotgun (WGS) entry which is preliminary data.</text>
</comment>
<feature type="compositionally biased region" description="Pro residues" evidence="8">
    <location>
        <begin position="208"/>
        <end position="233"/>
    </location>
</feature>
<dbReference type="InterPro" id="IPR046956">
    <property type="entry name" value="RLP23-like"/>
</dbReference>
<keyword evidence="3" id="KW-0732">Signal</keyword>
<keyword evidence="11" id="KW-1185">Reference proteome</keyword>
<keyword evidence="2 9" id="KW-0812">Transmembrane</keyword>
<keyword evidence="7" id="KW-0325">Glycoprotein</keyword>
<dbReference type="InterPro" id="IPR001611">
    <property type="entry name" value="Leu-rich_rpt"/>
</dbReference>
<evidence type="ECO:0000313" key="11">
    <source>
        <dbReference type="Proteomes" id="UP001295423"/>
    </source>
</evidence>
<dbReference type="PANTHER" id="PTHR48063">
    <property type="entry name" value="LRR RECEPTOR-LIKE KINASE"/>
    <property type="match status" value="1"/>
</dbReference>
<keyword evidence="5 9" id="KW-1133">Transmembrane helix</keyword>
<dbReference type="AlphaFoldDB" id="A0AAD2G7U8"/>
<gene>
    <name evidence="10" type="ORF">CYCCA115_LOCUS19920</name>
</gene>
<dbReference type="Proteomes" id="UP001295423">
    <property type="component" value="Unassembled WGS sequence"/>
</dbReference>
<keyword evidence="4" id="KW-0677">Repeat</keyword>
<dbReference type="InterPro" id="IPR032675">
    <property type="entry name" value="LRR_dom_sf"/>
</dbReference>
<organism evidence="10 11">
    <name type="scientific">Cylindrotheca closterium</name>
    <dbReference type="NCBI Taxonomy" id="2856"/>
    <lineage>
        <taxon>Eukaryota</taxon>
        <taxon>Sar</taxon>
        <taxon>Stramenopiles</taxon>
        <taxon>Ochrophyta</taxon>
        <taxon>Bacillariophyta</taxon>
        <taxon>Bacillariophyceae</taxon>
        <taxon>Bacillariophycidae</taxon>
        <taxon>Bacillariales</taxon>
        <taxon>Bacillariaceae</taxon>
        <taxon>Cylindrotheca</taxon>
    </lineage>
</organism>
<evidence type="ECO:0000313" key="10">
    <source>
        <dbReference type="EMBL" id="CAJ1962923.1"/>
    </source>
</evidence>
<feature type="compositionally biased region" description="Polar residues" evidence="8">
    <location>
        <begin position="97"/>
        <end position="107"/>
    </location>
</feature>
<evidence type="ECO:0000256" key="8">
    <source>
        <dbReference type="SAM" id="MobiDB-lite"/>
    </source>
</evidence>
<keyword evidence="6 9" id="KW-0472">Membrane</keyword>
<dbReference type="SUPFAM" id="SSF52058">
    <property type="entry name" value="L domain-like"/>
    <property type="match status" value="1"/>
</dbReference>
<evidence type="ECO:0000256" key="1">
    <source>
        <dbReference type="ARBA" id="ARBA00004370"/>
    </source>
</evidence>
<evidence type="ECO:0008006" key="12">
    <source>
        <dbReference type="Google" id="ProtNLM"/>
    </source>
</evidence>
<evidence type="ECO:0000256" key="9">
    <source>
        <dbReference type="SAM" id="Phobius"/>
    </source>
</evidence>
<dbReference type="PANTHER" id="PTHR48063:SF112">
    <property type="entry name" value="RECEPTOR LIKE PROTEIN 30-LIKE"/>
    <property type="match status" value="1"/>
</dbReference>
<dbReference type="GO" id="GO:0016020">
    <property type="term" value="C:membrane"/>
    <property type="evidence" value="ECO:0007669"/>
    <property type="project" value="UniProtKB-SubCell"/>
</dbReference>
<reference evidence="10" key="1">
    <citation type="submission" date="2023-08" db="EMBL/GenBank/DDBJ databases">
        <authorList>
            <person name="Audoor S."/>
            <person name="Bilcke G."/>
        </authorList>
    </citation>
    <scope>NUCLEOTIDE SEQUENCE</scope>
</reference>
<dbReference type="Gene3D" id="3.80.10.10">
    <property type="entry name" value="Ribonuclease Inhibitor"/>
    <property type="match status" value="2"/>
</dbReference>
<feature type="compositionally biased region" description="Low complexity" evidence="8">
    <location>
        <begin position="234"/>
        <end position="258"/>
    </location>
</feature>
<name>A0AAD2G7U8_9STRA</name>
<feature type="compositionally biased region" description="Polar residues" evidence="8">
    <location>
        <begin position="191"/>
        <end position="200"/>
    </location>
</feature>
<evidence type="ECO:0000256" key="2">
    <source>
        <dbReference type="ARBA" id="ARBA00022692"/>
    </source>
</evidence>
<feature type="transmembrane region" description="Helical" evidence="9">
    <location>
        <begin position="146"/>
        <end position="166"/>
    </location>
</feature>
<protein>
    <recommendedName>
        <fullName evidence="12">Leucine-rich repeat-containing N-terminal plant-type domain-containing protein</fullName>
    </recommendedName>
</protein>
<evidence type="ECO:0000256" key="7">
    <source>
        <dbReference type="ARBA" id="ARBA00023180"/>
    </source>
</evidence>
<dbReference type="FunFam" id="3.80.10.10:FF:000400">
    <property type="entry name" value="Nuclear pore complex protein NUP107"/>
    <property type="match status" value="1"/>
</dbReference>
<evidence type="ECO:0000256" key="4">
    <source>
        <dbReference type="ARBA" id="ARBA00022737"/>
    </source>
</evidence>
<comment type="subcellular location">
    <subcellularLocation>
        <location evidence="1">Membrane</location>
    </subcellularLocation>
</comment>
<proteinExistence type="predicted"/>
<feature type="region of interest" description="Disordered" evidence="8">
    <location>
        <begin position="190"/>
        <end position="259"/>
    </location>
</feature>